<dbReference type="Pfam" id="PF12836">
    <property type="entry name" value="HHH_3"/>
    <property type="match status" value="1"/>
</dbReference>
<dbReference type="PANTHER" id="PTHR21180">
    <property type="entry name" value="ENDONUCLEASE/EXONUCLEASE/PHOSPHATASE FAMILY DOMAIN-CONTAINING PROTEIN 1"/>
    <property type="match status" value="1"/>
</dbReference>
<gene>
    <name evidence="3" type="ORF">K8U61_00890</name>
</gene>
<keyword evidence="4" id="KW-1185">Reference proteome</keyword>
<feature type="domain" description="Soluble ligand binding" evidence="2">
    <location>
        <begin position="160"/>
        <end position="213"/>
    </location>
</feature>
<sequence length="297" mass="29708">MPNRRPTPDHQEAVSRRLALLSAELAGERRPVAEPADDWTAGHTRIRPAAPPEPVELPVVPVPPVPVPGRHASRRGPDGALASLRGRVALGPPQLAVLALGVAVALAVTCWWLVRGDPEPVEAPVLEPAAATDGSALPGVSPVAATTSPDGGSGGGSVTVDVEGKVRSTGIVVLDEGARVVDALDAAGGARPGVDLTGLNLARVLVDGEQIVVGVTPPPGVAAGATPSAGATAGPLVDLNTASETELEALPEIGPVTAAAIVAWREENGGFSSVDDLLDVDGIGDATLAEVAPLVTV</sequence>
<dbReference type="GO" id="GO:0003677">
    <property type="term" value="F:DNA binding"/>
    <property type="evidence" value="ECO:0007669"/>
    <property type="project" value="UniProtKB-KW"/>
</dbReference>
<feature type="region of interest" description="Disordered" evidence="1">
    <location>
        <begin position="26"/>
        <end position="57"/>
    </location>
</feature>
<evidence type="ECO:0000313" key="3">
    <source>
        <dbReference type="EMBL" id="MBZ5736698.1"/>
    </source>
</evidence>
<dbReference type="InterPro" id="IPR010994">
    <property type="entry name" value="RuvA_2-like"/>
</dbReference>
<dbReference type="Proteomes" id="UP000780875">
    <property type="component" value="Unassembled WGS sequence"/>
</dbReference>
<dbReference type="Gene3D" id="1.10.150.280">
    <property type="entry name" value="AF1531-like domain"/>
    <property type="match status" value="1"/>
</dbReference>
<dbReference type="InterPro" id="IPR051675">
    <property type="entry name" value="Endo/Exo/Phosphatase_dom_1"/>
</dbReference>
<dbReference type="EMBL" id="JAIQZJ010000001">
    <property type="protein sequence ID" value="MBZ5736698.1"/>
    <property type="molecule type" value="Genomic_DNA"/>
</dbReference>
<dbReference type="SUPFAM" id="SSF47781">
    <property type="entry name" value="RuvA domain 2-like"/>
    <property type="match status" value="1"/>
</dbReference>
<name>A0ABS7U6U6_9ACTN</name>
<accession>A0ABS7U6U6</accession>
<feature type="region of interest" description="Disordered" evidence="1">
    <location>
        <begin position="133"/>
        <end position="160"/>
    </location>
</feature>
<evidence type="ECO:0000259" key="2">
    <source>
        <dbReference type="Pfam" id="PF10531"/>
    </source>
</evidence>
<dbReference type="Gene3D" id="3.10.560.10">
    <property type="entry name" value="Outer membrane lipoprotein wza domain like"/>
    <property type="match status" value="1"/>
</dbReference>
<evidence type="ECO:0000256" key="1">
    <source>
        <dbReference type="SAM" id="MobiDB-lite"/>
    </source>
</evidence>
<organism evidence="3 4">
    <name type="scientific">Nocardioides mangrovi</name>
    <dbReference type="NCBI Taxonomy" id="2874580"/>
    <lineage>
        <taxon>Bacteria</taxon>
        <taxon>Bacillati</taxon>
        <taxon>Actinomycetota</taxon>
        <taxon>Actinomycetes</taxon>
        <taxon>Propionibacteriales</taxon>
        <taxon>Nocardioidaceae</taxon>
        <taxon>Nocardioides</taxon>
    </lineage>
</organism>
<dbReference type="Pfam" id="PF10531">
    <property type="entry name" value="SLBB"/>
    <property type="match status" value="1"/>
</dbReference>
<evidence type="ECO:0000313" key="4">
    <source>
        <dbReference type="Proteomes" id="UP000780875"/>
    </source>
</evidence>
<dbReference type="InterPro" id="IPR019554">
    <property type="entry name" value="Soluble_ligand-bd"/>
</dbReference>
<dbReference type="RefSeq" id="WP_224121072.1">
    <property type="nucleotide sequence ID" value="NZ_JAIQZJ010000001.1"/>
</dbReference>
<reference evidence="3 4" key="1">
    <citation type="submission" date="2021-09" db="EMBL/GenBank/DDBJ databases">
        <title>Whole genome sequence of Nocardioides sp. GBK3QG-3.</title>
        <authorList>
            <person name="Tuo L."/>
        </authorList>
    </citation>
    <scope>NUCLEOTIDE SEQUENCE [LARGE SCALE GENOMIC DNA]</scope>
    <source>
        <strain evidence="3 4">GBK3QG-3</strain>
    </source>
</reference>
<dbReference type="PANTHER" id="PTHR21180:SF32">
    <property type="entry name" value="ENDONUCLEASE_EXONUCLEASE_PHOSPHATASE FAMILY DOMAIN-CONTAINING PROTEIN 1"/>
    <property type="match status" value="1"/>
</dbReference>
<comment type="caution">
    <text evidence="3">The sequence shown here is derived from an EMBL/GenBank/DDBJ whole genome shotgun (WGS) entry which is preliminary data.</text>
</comment>
<protein>
    <submittedName>
        <fullName evidence="3">ComEA family DNA-binding protein</fullName>
    </submittedName>
</protein>
<proteinExistence type="predicted"/>
<keyword evidence="3" id="KW-0238">DNA-binding</keyword>